<organism evidence="8 9">
    <name type="scientific">Nocardioides aromaticivorans</name>
    <dbReference type="NCBI Taxonomy" id="200618"/>
    <lineage>
        <taxon>Bacteria</taxon>
        <taxon>Bacillati</taxon>
        <taxon>Actinomycetota</taxon>
        <taxon>Actinomycetes</taxon>
        <taxon>Propionibacteriales</taxon>
        <taxon>Nocardioidaceae</taxon>
        <taxon>Nocardioides</taxon>
    </lineage>
</organism>
<evidence type="ECO:0000313" key="9">
    <source>
        <dbReference type="Proteomes" id="UP000662818"/>
    </source>
</evidence>
<dbReference type="EMBL" id="CP022295">
    <property type="protein sequence ID" value="QSR24052.1"/>
    <property type="molecule type" value="Genomic_DNA"/>
</dbReference>
<feature type="region of interest" description="Disordered" evidence="7">
    <location>
        <begin position="279"/>
        <end position="299"/>
    </location>
</feature>
<dbReference type="PANTHER" id="PTHR23427">
    <property type="entry name" value="SURFEIT LOCUS PROTEIN"/>
    <property type="match status" value="1"/>
</dbReference>
<dbReference type="CDD" id="cd06662">
    <property type="entry name" value="SURF1"/>
    <property type="match status" value="1"/>
</dbReference>
<dbReference type="Pfam" id="PF02104">
    <property type="entry name" value="SURF1"/>
    <property type="match status" value="1"/>
</dbReference>
<dbReference type="Proteomes" id="UP000662818">
    <property type="component" value="Chromosome"/>
</dbReference>
<keyword evidence="4 6" id="KW-1133">Transmembrane helix</keyword>
<sequence>MPTTVGRTGVMVKWSYQLVRPDDARAARRSYPESVVRWWSVRLWGAHLLALVCVAFAAGMGVWQYDAWQERRAAEQMDLTEASPVPITDVLGPDDPFPTAGLGRPVEVRGTFLDAGTVLVSGRDGADGEDGRWLVTPLSVGATDQPAVPVVRGWVPADTTIDDVPPPPSGEIELVGWLQPTEAAEDGDTDPEQGVIPHLRVADLVQLLDGQDLYGAYVVAREPLAADAAAGVDAATLDQLPPASRFTGLRNILYAIEWWVFAAFAVFLWWRHVRDTTAAPLPGEPADVDDPEGVSPSTA</sequence>
<evidence type="ECO:0000256" key="5">
    <source>
        <dbReference type="ARBA" id="ARBA00023136"/>
    </source>
</evidence>
<keyword evidence="5 6" id="KW-0472">Membrane</keyword>
<evidence type="ECO:0000256" key="2">
    <source>
        <dbReference type="ARBA" id="ARBA00007165"/>
    </source>
</evidence>
<evidence type="ECO:0000256" key="4">
    <source>
        <dbReference type="ARBA" id="ARBA00022989"/>
    </source>
</evidence>
<comment type="subcellular location">
    <subcellularLocation>
        <location evidence="6">Cell membrane</location>
        <topology evidence="6">Multi-pass membrane protein</topology>
    </subcellularLocation>
    <subcellularLocation>
        <location evidence="1">Membrane</location>
    </subcellularLocation>
</comment>
<feature type="transmembrane region" description="Helical" evidence="6">
    <location>
        <begin position="44"/>
        <end position="63"/>
    </location>
</feature>
<accession>A0ABX7PE53</accession>
<dbReference type="InterPro" id="IPR002994">
    <property type="entry name" value="Surf1/Shy1"/>
</dbReference>
<evidence type="ECO:0000256" key="6">
    <source>
        <dbReference type="RuleBase" id="RU363076"/>
    </source>
</evidence>
<comment type="similarity">
    <text evidence="2 6">Belongs to the SURF1 family.</text>
</comment>
<proteinExistence type="inferred from homology"/>
<keyword evidence="6" id="KW-1003">Cell membrane</keyword>
<evidence type="ECO:0000256" key="1">
    <source>
        <dbReference type="ARBA" id="ARBA00004370"/>
    </source>
</evidence>
<evidence type="ECO:0000256" key="7">
    <source>
        <dbReference type="SAM" id="MobiDB-lite"/>
    </source>
</evidence>
<dbReference type="PROSITE" id="PS50895">
    <property type="entry name" value="SURF1"/>
    <property type="match status" value="1"/>
</dbReference>
<evidence type="ECO:0000256" key="3">
    <source>
        <dbReference type="ARBA" id="ARBA00022692"/>
    </source>
</evidence>
<reference evidence="8 9" key="1">
    <citation type="submission" date="2017-06" db="EMBL/GenBank/DDBJ databases">
        <title>Complete Genome Sequence of the Soil Carbazole-Degrading Bacterium Nocardioides aromaticivorans IC177.</title>
        <authorList>
            <person name="Vejarano F."/>
            <person name="Suzuki-Minakuchi C."/>
            <person name="Ohtsubo Y."/>
            <person name="Tsuda M."/>
            <person name="Okada K."/>
            <person name="Nojiri H."/>
        </authorList>
    </citation>
    <scope>NUCLEOTIDE SEQUENCE [LARGE SCALE GENOMIC DNA]</scope>
    <source>
        <strain evidence="8 9">IC177</strain>
    </source>
</reference>
<keyword evidence="3 6" id="KW-0812">Transmembrane</keyword>
<dbReference type="InterPro" id="IPR045214">
    <property type="entry name" value="Surf1/Surf4"/>
</dbReference>
<feature type="transmembrane region" description="Helical" evidence="6">
    <location>
        <begin position="252"/>
        <end position="270"/>
    </location>
</feature>
<dbReference type="PANTHER" id="PTHR23427:SF2">
    <property type="entry name" value="SURFEIT LOCUS PROTEIN 1"/>
    <property type="match status" value="1"/>
</dbReference>
<evidence type="ECO:0000313" key="8">
    <source>
        <dbReference type="EMBL" id="QSR24052.1"/>
    </source>
</evidence>
<name>A0ABX7PE53_9ACTN</name>
<gene>
    <name evidence="8" type="ORF">CFH99_00225</name>
</gene>
<protein>
    <recommendedName>
        <fullName evidence="6">SURF1-like protein</fullName>
    </recommendedName>
</protein>
<keyword evidence="9" id="KW-1185">Reference proteome</keyword>